<dbReference type="PANTHER" id="PTHR34222:SF43">
    <property type="entry name" value="RETROTRANSPOSON GAG DOMAIN-CONTAINING PROTEIN"/>
    <property type="match status" value="1"/>
</dbReference>
<evidence type="ECO:0000313" key="1">
    <source>
        <dbReference type="EMBL" id="KAF9598940.1"/>
    </source>
</evidence>
<organism evidence="1 2">
    <name type="scientific">Coptis chinensis</name>
    <dbReference type="NCBI Taxonomy" id="261450"/>
    <lineage>
        <taxon>Eukaryota</taxon>
        <taxon>Viridiplantae</taxon>
        <taxon>Streptophyta</taxon>
        <taxon>Embryophyta</taxon>
        <taxon>Tracheophyta</taxon>
        <taxon>Spermatophyta</taxon>
        <taxon>Magnoliopsida</taxon>
        <taxon>Ranunculales</taxon>
        <taxon>Ranunculaceae</taxon>
        <taxon>Coptidoideae</taxon>
        <taxon>Coptis</taxon>
    </lineage>
</organism>
<evidence type="ECO:0000313" key="2">
    <source>
        <dbReference type="Proteomes" id="UP000631114"/>
    </source>
</evidence>
<gene>
    <name evidence="1" type="ORF">IFM89_033138</name>
</gene>
<dbReference type="PANTHER" id="PTHR34222">
    <property type="entry name" value="GAG_PRE-INTEGRS DOMAIN-CONTAINING PROTEIN"/>
    <property type="match status" value="1"/>
</dbReference>
<proteinExistence type="predicted"/>
<accession>A0A835HEC4</accession>
<dbReference type="OrthoDB" id="1750575at2759"/>
<dbReference type="AlphaFoldDB" id="A0A835HEC4"/>
<dbReference type="Proteomes" id="UP000631114">
    <property type="component" value="Unassembled WGS sequence"/>
</dbReference>
<comment type="caution">
    <text evidence="1">The sequence shown here is derived from an EMBL/GenBank/DDBJ whole genome shotgun (WGS) entry which is preliminary data.</text>
</comment>
<reference evidence="1 2" key="1">
    <citation type="submission" date="2020-10" db="EMBL/GenBank/DDBJ databases">
        <title>The Coptis chinensis genome and diversification of protoberbering-type alkaloids.</title>
        <authorList>
            <person name="Wang B."/>
            <person name="Shu S."/>
            <person name="Song C."/>
            <person name="Liu Y."/>
        </authorList>
    </citation>
    <scope>NUCLEOTIDE SEQUENCE [LARGE SCALE GENOMIC DNA]</scope>
    <source>
        <strain evidence="1">HL-2020</strain>
        <tissue evidence="1">Leaf</tissue>
    </source>
</reference>
<keyword evidence="2" id="KW-1185">Reference proteome</keyword>
<sequence>MVSIPYSSPRIMGFTGYQILVSQIIHCKGKSGYLLSSPTVSQDASKAYQLHCEVLSIRQNSGTIIQYFGKLCKLWQEYDVIDDCIMECPTDIGRYTSKVNSQRVYAFLAGLDSYLDGIRSRVLSTVPLPNLQTTYAMICAEANRNDAMMGKQHSLDKRRYGAAEIYLTDLKKGGQM</sequence>
<protein>
    <recommendedName>
        <fullName evidence="3">Retrotransposon gag domain-containing protein</fullName>
    </recommendedName>
</protein>
<evidence type="ECO:0008006" key="3">
    <source>
        <dbReference type="Google" id="ProtNLM"/>
    </source>
</evidence>
<name>A0A835HEC4_9MAGN</name>
<dbReference type="EMBL" id="JADFTS010000007">
    <property type="protein sequence ID" value="KAF9598940.1"/>
    <property type="molecule type" value="Genomic_DNA"/>
</dbReference>